<sequence length="63" mass="7032">MTDKPSSVTSRLLNACLRVLVAAIAIVLAIELIKTYWIWITAAALIVALVWALVAWHRARSTW</sequence>
<evidence type="ECO:0000256" key="1">
    <source>
        <dbReference type="SAM" id="Phobius"/>
    </source>
</evidence>
<organism evidence="2 3">
    <name type="scientific">Nesterenkonia flava</name>
    <dbReference type="NCBI Taxonomy" id="469799"/>
    <lineage>
        <taxon>Bacteria</taxon>
        <taxon>Bacillati</taxon>
        <taxon>Actinomycetota</taxon>
        <taxon>Actinomycetes</taxon>
        <taxon>Micrococcales</taxon>
        <taxon>Micrococcaceae</taxon>
        <taxon>Nesterenkonia</taxon>
    </lineage>
</organism>
<gene>
    <name evidence="2" type="ORF">RH857_07850</name>
</gene>
<keyword evidence="3" id="KW-1185">Reference proteome</keyword>
<comment type="caution">
    <text evidence="2">The sequence shown here is derived from an EMBL/GenBank/DDBJ whole genome shotgun (WGS) entry which is preliminary data.</text>
</comment>
<protein>
    <submittedName>
        <fullName evidence="2">Uncharacterized protein</fullName>
    </submittedName>
</protein>
<dbReference type="EMBL" id="JAVKGT010000017">
    <property type="protein sequence ID" value="MDR5712041.1"/>
    <property type="molecule type" value="Genomic_DNA"/>
</dbReference>
<evidence type="ECO:0000313" key="3">
    <source>
        <dbReference type="Proteomes" id="UP001260872"/>
    </source>
</evidence>
<name>A0ABU1FTQ5_9MICC</name>
<feature type="transmembrane region" description="Helical" evidence="1">
    <location>
        <begin position="12"/>
        <end position="30"/>
    </location>
</feature>
<evidence type="ECO:0000313" key="2">
    <source>
        <dbReference type="EMBL" id="MDR5712041.1"/>
    </source>
</evidence>
<dbReference type="RefSeq" id="WP_310537421.1">
    <property type="nucleotide sequence ID" value="NZ_BAAAOC010000081.1"/>
</dbReference>
<proteinExistence type="predicted"/>
<keyword evidence="1" id="KW-0812">Transmembrane</keyword>
<dbReference type="Proteomes" id="UP001260872">
    <property type="component" value="Unassembled WGS sequence"/>
</dbReference>
<feature type="transmembrane region" description="Helical" evidence="1">
    <location>
        <begin position="36"/>
        <end position="56"/>
    </location>
</feature>
<reference evidence="3" key="1">
    <citation type="submission" date="2023-07" db="EMBL/GenBank/DDBJ databases">
        <title>Description of three actinobacteria isolated from air of manufacturing shop in a pharmaceutical factory.</title>
        <authorList>
            <person name="Zhang D.-F."/>
        </authorList>
    </citation>
    <scope>NUCLEOTIDE SEQUENCE [LARGE SCALE GENOMIC DNA]</scope>
    <source>
        <strain evidence="3">CCTCC AB 207010</strain>
    </source>
</reference>
<keyword evidence="1" id="KW-0472">Membrane</keyword>
<keyword evidence="1" id="KW-1133">Transmembrane helix</keyword>
<accession>A0ABU1FTQ5</accession>